<dbReference type="AlphaFoldDB" id="A0A7G9RHC1"/>
<organism evidence="8 9">
    <name type="scientific">Nocardioides mesophilus</name>
    <dbReference type="NCBI Taxonomy" id="433659"/>
    <lineage>
        <taxon>Bacteria</taxon>
        <taxon>Bacillati</taxon>
        <taxon>Actinomycetota</taxon>
        <taxon>Actinomycetes</taxon>
        <taxon>Propionibacteriales</taxon>
        <taxon>Nocardioidaceae</taxon>
        <taxon>Nocardioides</taxon>
    </lineage>
</organism>
<keyword evidence="3 6" id="KW-0812">Transmembrane</keyword>
<feature type="transmembrane region" description="Helical" evidence="6">
    <location>
        <begin position="211"/>
        <end position="232"/>
    </location>
</feature>
<comment type="subcellular location">
    <subcellularLocation>
        <location evidence="1">Membrane</location>
        <topology evidence="1">Multi-pass membrane protein</topology>
    </subcellularLocation>
</comment>
<evidence type="ECO:0000256" key="4">
    <source>
        <dbReference type="ARBA" id="ARBA00022989"/>
    </source>
</evidence>
<evidence type="ECO:0000313" key="9">
    <source>
        <dbReference type="Proteomes" id="UP000515947"/>
    </source>
</evidence>
<proteinExistence type="inferred from homology"/>
<name>A0A7G9RHC1_9ACTN</name>
<evidence type="ECO:0000259" key="7">
    <source>
        <dbReference type="Pfam" id="PF02683"/>
    </source>
</evidence>
<keyword evidence="5 6" id="KW-0472">Membrane</keyword>
<evidence type="ECO:0000256" key="3">
    <source>
        <dbReference type="ARBA" id="ARBA00022692"/>
    </source>
</evidence>
<protein>
    <submittedName>
        <fullName evidence="8">Sulfite exporter TauE/SafE family protein</fullName>
    </submittedName>
</protein>
<dbReference type="Proteomes" id="UP000515947">
    <property type="component" value="Chromosome"/>
</dbReference>
<feature type="transmembrane region" description="Helical" evidence="6">
    <location>
        <begin position="20"/>
        <end position="44"/>
    </location>
</feature>
<comment type="similarity">
    <text evidence="2">Belongs to the DsbD family.</text>
</comment>
<feature type="transmembrane region" description="Helical" evidence="6">
    <location>
        <begin position="133"/>
        <end position="158"/>
    </location>
</feature>
<feature type="transmembrane region" description="Helical" evidence="6">
    <location>
        <begin position="99"/>
        <end position="121"/>
    </location>
</feature>
<dbReference type="InterPro" id="IPR003834">
    <property type="entry name" value="Cyt_c_assmbl_TM_dom"/>
</dbReference>
<dbReference type="InterPro" id="IPR051790">
    <property type="entry name" value="Cytochrome_c-biogenesis_DsbD"/>
</dbReference>
<feature type="transmembrane region" description="Helical" evidence="6">
    <location>
        <begin position="178"/>
        <end position="199"/>
    </location>
</feature>
<evidence type="ECO:0000256" key="1">
    <source>
        <dbReference type="ARBA" id="ARBA00004141"/>
    </source>
</evidence>
<dbReference type="GO" id="GO:0017004">
    <property type="term" value="P:cytochrome complex assembly"/>
    <property type="evidence" value="ECO:0007669"/>
    <property type="project" value="InterPro"/>
</dbReference>
<dbReference type="PANTHER" id="PTHR31272:SF4">
    <property type="entry name" value="CYTOCHROME C-TYPE BIOGENESIS PROTEIN HI_1454-RELATED"/>
    <property type="match status" value="1"/>
</dbReference>
<evidence type="ECO:0000256" key="6">
    <source>
        <dbReference type="SAM" id="Phobius"/>
    </source>
</evidence>
<dbReference type="GO" id="GO:0016020">
    <property type="term" value="C:membrane"/>
    <property type="evidence" value="ECO:0007669"/>
    <property type="project" value="UniProtKB-SubCell"/>
</dbReference>
<evidence type="ECO:0000256" key="5">
    <source>
        <dbReference type="ARBA" id="ARBA00023136"/>
    </source>
</evidence>
<keyword evidence="4 6" id="KW-1133">Transmembrane helix</keyword>
<dbReference type="KEGG" id="nmes:H9L09_11510"/>
<reference evidence="8 9" key="1">
    <citation type="submission" date="2020-08" db="EMBL/GenBank/DDBJ databases">
        <title>Genome sequence of Nocardioides mesophilus KACC 16243T.</title>
        <authorList>
            <person name="Hyun D.-W."/>
            <person name="Bae J.-W."/>
        </authorList>
    </citation>
    <scope>NUCLEOTIDE SEQUENCE [LARGE SCALE GENOMIC DNA]</scope>
    <source>
        <strain evidence="8 9">KACC 16243</strain>
    </source>
</reference>
<evidence type="ECO:0000313" key="8">
    <source>
        <dbReference type="EMBL" id="QNN54996.1"/>
    </source>
</evidence>
<gene>
    <name evidence="8" type="ORF">H9L09_11510</name>
</gene>
<sequence length="250" mass="26088">MDLAGWFESTVLSGSLVLALPVAAVAGLVSFFSPCVVPLLPGYLSYATGLSGADLAEARRGRMVLGSVLFVLGFSFVFVALGTLSGALGDWLWEYMRPISVVLGVVTILVGVAFLGLVPWLQRDVRVHKVPAVGLAAAPLLGVLFGLGWTPCIGPTLAAVQTLALHEGTAGRGAALSVAYSLGLGIPFVLAGLAFRRTLGAVAWVRRHQAWVTRVGGVMLIGVGLLLVSGLWDVWVAELRGWVGGFEVVV</sequence>
<accession>A0A7G9RHC1</accession>
<feature type="domain" description="Cytochrome C biogenesis protein transmembrane" evidence="7">
    <location>
        <begin position="17"/>
        <end position="229"/>
    </location>
</feature>
<keyword evidence="9" id="KW-1185">Reference proteome</keyword>
<dbReference type="PANTHER" id="PTHR31272">
    <property type="entry name" value="CYTOCHROME C-TYPE BIOGENESIS PROTEIN HI_1454-RELATED"/>
    <property type="match status" value="1"/>
</dbReference>
<evidence type="ECO:0000256" key="2">
    <source>
        <dbReference type="ARBA" id="ARBA00006143"/>
    </source>
</evidence>
<feature type="transmembrane region" description="Helical" evidence="6">
    <location>
        <begin position="64"/>
        <end position="87"/>
    </location>
</feature>
<dbReference type="Pfam" id="PF02683">
    <property type="entry name" value="DsbD_TM"/>
    <property type="match status" value="1"/>
</dbReference>
<dbReference type="EMBL" id="CP060713">
    <property type="protein sequence ID" value="QNN54996.1"/>
    <property type="molecule type" value="Genomic_DNA"/>
</dbReference>